<dbReference type="GO" id="GO:0046982">
    <property type="term" value="F:protein heterodimerization activity"/>
    <property type="evidence" value="ECO:0007669"/>
    <property type="project" value="InterPro"/>
</dbReference>
<evidence type="ECO:0000313" key="6">
    <source>
        <dbReference type="Proteomes" id="UP001212411"/>
    </source>
</evidence>
<dbReference type="FunFam" id="1.10.20.10:FF:000019">
    <property type="entry name" value="Negative cofactor 2 beta"/>
    <property type="match status" value="1"/>
</dbReference>
<evidence type="ECO:0000259" key="4">
    <source>
        <dbReference type="Pfam" id="PF00808"/>
    </source>
</evidence>
<dbReference type="CDD" id="cd22905">
    <property type="entry name" value="HFD_Dr1"/>
    <property type="match status" value="1"/>
</dbReference>
<feature type="compositionally biased region" description="Basic and acidic residues" evidence="3">
    <location>
        <begin position="94"/>
        <end position="107"/>
    </location>
</feature>
<sequence>MNDAFVDDELSLPKATVQKMVSEMLPEDLTFTKETRDLLIECCVEFIHLVSSEANEICEKESKKTIAAEHIIKALENLEFKEYISEVLEVAAEHKEQQKNREKKGSKFEQSGVSRDELLRQQEELLSRARERFQNQNSVNQPVPAPTSPSEGSDIKQGVKKEEDPIA</sequence>
<organism evidence="5 6">
    <name type="scientific">Schizosaccharomyces osmophilus</name>
    <dbReference type="NCBI Taxonomy" id="2545709"/>
    <lineage>
        <taxon>Eukaryota</taxon>
        <taxon>Fungi</taxon>
        <taxon>Dikarya</taxon>
        <taxon>Ascomycota</taxon>
        <taxon>Taphrinomycotina</taxon>
        <taxon>Schizosaccharomycetes</taxon>
        <taxon>Schizosaccharomycetales</taxon>
        <taxon>Schizosaccharomycetaceae</taxon>
        <taxon>Schizosaccharomyces</taxon>
    </lineage>
</organism>
<name>A0AAE9WB31_9SCHI</name>
<gene>
    <name evidence="5" type="primary">ncb2</name>
    <name evidence="5" type="ORF">SOMG_01065</name>
</gene>
<dbReference type="EMBL" id="CP115611">
    <property type="protein sequence ID" value="WBW72986.1"/>
    <property type="molecule type" value="Genomic_DNA"/>
</dbReference>
<dbReference type="KEGG" id="som:SOMG_01065"/>
<dbReference type="GO" id="GO:0000122">
    <property type="term" value="P:negative regulation of transcription by RNA polymerase II"/>
    <property type="evidence" value="ECO:0007669"/>
    <property type="project" value="InterPro"/>
</dbReference>
<evidence type="ECO:0000256" key="3">
    <source>
        <dbReference type="SAM" id="MobiDB-lite"/>
    </source>
</evidence>
<dbReference type="Gene3D" id="1.10.20.10">
    <property type="entry name" value="Histone, subunit A"/>
    <property type="match status" value="1"/>
</dbReference>
<feature type="compositionally biased region" description="Basic and acidic residues" evidence="3">
    <location>
        <begin position="153"/>
        <end position="167"/>
    </location>
</feature>
<reference evidence="5 6" key="1">
    <citation type="journal article" date="2023" name="G3 (Bethesda)">
        <title>A high-quality reference genome for the fission yeast Schizosaccharomyces osmophilus.</title>
        <authorList>
            <person name="Jia G.S."/>
            <person name="Zhang W.C."/>
            <person name="Liang Y."/>
            <person name="Liu X.H."/>
            <person name="Rhind N."/>
            <person name="Pidoux A."/>
            <person name="Brysch-Herzberg M."/>
            <person name="Du L.L."/>
        </authorList>
    </citation>
    <scope>NUCLEOTIDE SEQUENCE [LARGE SCALE GENOMIC DNA]</scope>
    <source>
        <strain evidence="5 6">CBS 15793</strain>
    </source>
</reference>
<dbReference type="PANTHER" id="PTHR46138:SF1">
    <property type="entry name" value="PROTEIN DR1"/>
    <property type="match status" value="1"/>
</dbReference>
<evidence type="ECO:0000256" key="2">
    <source>
        <dbReference type="ARBA" id="ARBA00023242"/>
    </source>
</evidence>
<dbReference type="InterPro" id="IPR003958">
    <property type="entry name" value="CBFA_NFYB_domain"/>
</dbReference>
<dbReference type="GO" id="GO:0016251">
    <property type="term" value="F:RNA polymerase II general transcription initiation factor activity"/>
    <property type="evidence" value="ECO:0007669"/>
    <property type="project" value="TreeGrafter"/>
</dbReference>
<dbReference type="AlphaFoldDB" id="A0AAE9WB31"/>
<dbReference type="GO" id="GO:0051123">
    <property type="term" value="P:RNA polymerase II preinitiation complex assembly"/>
    <property type="evidence" value="ECO:0007669"/>
    <property type="project" value="TreeGrafter"/>
</dbReference>
<dbReference type="InterPro" id="IPR042225">
    <property type="entry name" value="Ncb2"/>
</dbReference>
<feature type="domain" description="Transcription factor CBF/NF-Y/archaeal histone" evidence="4">
    <location>
        <begin position="11"/>
        <end position="75"/>
    </location>
</feature>
<dbReference type="InterPro" id="IPR009072">
    <property type="entry name" value="Histone-fold"/>
</dbReference>
<feature type="compositionally biased region" description="Basic and acidic residues" evidence="3">
    <location>
        <begin position="114"/>
        <end position="133"/>
    </location>
</feature>
<protein>
    <submittedName>
        <fullName evidence="5">Transcription regulator Ncb2</fullName>
    </submittedName>
</protein>
<dbReference type="SUPFAM" id="SSF47113">
    <property type="entry name" value="Histone-fold"/>
    <property type="match status" value="1"/>
</dbReference>
<dbReference type="GO" id="GO:0017025">
    <property type="term" value="F:TBP-class protein binding"/>
    <property type="evidence" value="ECO:0007669"/>
    <property type="project" value="TreeGrafter"/>
</dbReference>
<dbReference type="PANTHER" id="PTHR46138">
    <property type="entry name" value="PROTEIN DR1"/>
    <property type="match status" value="1"/>
</dbReference>
<dbReference type="GO" id="GO:0017054">
    <property type="term" value="C:negative cofactor 2 complex"/>
    <property type="evidence" value="ECO:0007669"/>
    <property type="project" value="InterPro"/>
</dbReference>
<keyword evidence="6" id="KW-1185">Reference proteome</keyword>
<accession>A0AAE9WB31</accession>
<keyword evidence="2" id="KW-0539">Nucleus</keyword>
<dbReference type="RefSeq" id="XP_056037229.1">
    <property type="nucleotide sequence ID" value="XM_056179858.1"/>
</dbReference>
<feature type="region of interest" description="Disordered" evidence="3">
    <location>
        <begin position="94"/>
        <end position="167"/>
    </location>
</feature>
<comment type="subcellular location">
    <subcellularLocation>
        <location evidence="1">Nucleus</location>
    </subcellularLocation>
</comment>
<dbReference type="Pfam" id="PF00808">
    <property type="entry name" value="CBFD_NFYB_HMF"/>
    <property type="match status" value="1"/>
</dbReference>
<evidence type="ECO:0000256" key="1">
    <source>
        <dbReference type="ARBA" id="ARBA00004123"/>
    </source>
</evidence>
<dbReference type="GeneID" id="80874547"/>
<proteinExistence type="predicted"/>
<evidence type="ECO:0000313" key="5">
    <source>
        <dbReference type="EMBL" id="WBW72986.1"/>
    </source>
</evidence>
<dbReference type="Proteomes" id="UP001212411">
    <property type="component" value="Chromosome 1"/>
</dbReference>